<name>A0A9P8I461_9PEZI</name>
<sequence>MRAIPSYLRVTGRGNVETLADETQLLPAKQLCSTCEVGLAGVKADSFYFEEFAIGTLPEIRLRSEHCPFCRLICSAICDGPRISEDGLPEGIITVENYYGQRGFVATGTKLGTLVARVGANGEGIVDKEKRGRIVTRAEIDPMLIRKWVRACEEHHDKDCQPKPRTMSERGGVSSFSTTCGNLRFIDVHDQCIVDAPAHYRYLALSYVWGLVPTVRLRKDNISQLMKPSGLATIHGNIPLTIRDAMELVSMLGERYLWVDSLCLIEDDEDDMRKGIQTMDLVYEGSYLTIVAASGAHANAGLPGVQRGSRIAGQCVEEVKPGVKMVVLRELDDYLLTSKYSTRGWTFQELILSHRSLIFVNDQIYFRCHQCTWSEQSSDDEFPTVWNKSTGSLLTFVFDSDFSPAHAYQVFILYYSSRQLTKDSDAIDAVSALLKPLAIRMKSRLLEGLPTSSFDMSILFSPRRGSLRRRSGFPSYSWAGWQGQVAWHMAHYEWPEDEDIPLYEPRGQQLDIRDWLNQKTWIVWYETSGTVGMKPVWDLSMQESFGGFAPMDICYRERRHEHPNGRPTVPTIDISGKRHREYPILQFWTTMVYLSISAENALHHEPADLQQVKILARDDAFCGSMLIDDGSLLTDVSKPLRFLVLSESRYSMANSWIPDRGGRDPGLEDPTACDLYWVMLVDLRDGLYERRGLGQIYQSAVERSYSPGPVWEEIALG</sequence>
<protein>
    <recommendedName>
        <fullName evidence="1">Heterokaryon incompatibility domain-containing protein</fullName>
    </recommendedName>
</protein>
<dbReference type="PANTHER" id="PTHR33112:SF12">
    <property type="entry name" value="HETEROKARYON INCOMPATIBILITY DOMAIN-CONTAINING PROTEIN"/>
    <property type="match status" value="1"/>
</dbReference>
<evidence type="ECO:0000313" key="3">
    <source>
        <dbReference type="Proteomes" id="UP000698800"/>
    </source>
</evidence>
<dbReference type="OrthoDB" id="5135333at2759"/>
<dbReference type="PANTHER" id="PTHR33112">
    <property type="entry name" value="DOMAIN PROTEIN, PUTATIVE-RELATED"/>
    <property type="match status" value="1"/>
</dbReference>
<accession>A0A9P8I461</accession>
<proteinExistence type="predicted"/>
<organism evidence="2 3">
    <name type="scientific">Glutinoglossum americanum</name>
    <dbReference type="NCBI Taxonomy" id="1670608"/>
    <lineage>
        <taxon>Eukaryota</taxon>
        <taxon>Fungi</taxon>
        <taxon>Dikarya</taxon>
        <taxon>Ascomycota</taxon>
        <taxon>Pezizomycotina</taxon>
        <taxon>Geoglossomycetes</taxon>
        <taxon>Geoglossales</taxon>
        <taxon>Geoglossaceae</taxon>
        <taxon>Glutinoglossum</taxon>
    </lineage>
</organism>
<reference evidence="2" key="1">
    <citation type="submission" date="2021-03" db="EMBL/GenBank/DDBJ databases">
        <title>Comparative genomics and phylogenomic investigation of the class Geoglossomycetes provide insights into ecological specialization and systematics.</title>
        <authorList>
            <person name="Melie T."/>
            <person name="Pirro S."/>
            <person name="Miller A.N."/>
            <person name="Quandt A."/>
        </authorList>
    </citation>
    <scope>NUCLEOTIDE SEQUENCE</scope>
    <source>
        <strain evidence="2">GBOQ0MN5Z8</strain>
    </source>
</reference>
<comment type="caution">
    <text evidence="2">The sequence shown here is derived from an EMBL/GenBank/DDBJ whole genome shotgun (WGS) entry which is preliminary data.</text>
</comment>
<dbReference type="InterPro" id="IPR010730">
    <property type="entry name" value="HET"/>
</dbReference>
<dbReference type="EMBL" id="JAGHQL010000109">
    <property type="protein sequence ID" value="KAH0538422.1"/>
    <property type="molecule type" value="Genomic_DNA"/>
</dbReference>
<evidence type="ECO:0000313" key="2">
    <source>
        <dbReference type="EMBL" id="KAH0538422.1"/>
    </source>
</evidence>
<dbReference type="Proteomes" id="UP000698800">
    <property type="component" value="Unassembled WGS sequence"/>
</dbReference>
<evidence type="ECO:0000259" key="1">
    <source>
        <dbReference type="Pfam" id="PF06985"/>
    </source>
</evidence>
<keyword evidence="3" id="KW-1185">Reference proteome</keyword>
<gene>
    <name evidence="2" type="ORF">FGG08_004970</name>
</gene>
<feature type="domain" description="Heterokaryon incompatibility" evidence="1">
    <location>
        <begin position="202"/>
        <end position="349"/>
    </location>
</feature>
<dbReference type="AlphaFoldDB" id="A0A9P8I461"/>
<dbReference type="Pfam" id="PF06985">
    <property type="entry name" value="HET"/>
    <property type="match status" value="1"/>
</dbReference>